<accession>A0A8T0DC76</accession>
<keyword evidence="3" id="KW-1185">Reference proteome</keyword>
<comment type="caution">
    <text evidence="2">The sequence shown here is derived from an EMBL/GenBank/DDBJ whole genome shotgun (WGS) entry which is preliminary data.</text>
</comment>
<protein>
    <recommendedName>
        <fullName evidence="1">Tectonic-1-3 domain-containing protein</fullName>
    </recommendedName>
</protein>
<reference evidence="2 3" key="1">
    <citation type="submission" date="2019-07" db="EMBL/GenBank/DDBJ databases">
        <title>Annotation for the trematode Paragonimus westermani.</title>
        <authorList>
            <person name="Choi Y.-J."/>
        </authorList>
    </citation>
    <scope>NUCLEOTIDE SEQUENCE [LARGE SCALE GENOMIC DNA]</scope>
    <source>
        <strain evidence="2">180907_Pwestermani</strain>
    </source>
</reference>
<dbReference type="GO" id="GO:0035869">
    <property type="term" value="C:ciliary transition zone"/>
    <property type="evidence" value="ECO:0007669"/>
    <property type="project" value="TreeGrafter"/>
</dbReference>
<dbReference type="Proteomes" id="UP000699462">
    <property type="component" value="Unassembled WGS sequence"/>
</dbReference>
<dbReference type="Pfam" id="PF07773">
    <property type="entry name" value="TCTN_DUF1619"/>
    <property type="match status" value="1"/>
</dbReference>
<feature type="domain" description="Tectonic-1-3" evidence="1">
    <location>
        <begin position="88"/>
        <end position="218"/>
    </location>
</feature>
<dbReference type="PANTHER" id="PTHR14611">
    <property type="entry name" value="TECTONIC FAMILY MEMBER"/>
    <property type="match status" value="1"/>
</dbReference>
<evidence type="ECO:0000313" key="3">
    <source>
        <dbReference type="Proteomes" id="UP000699462"/>
    </source>
</evidence>
<proteinExistence type="predicted"/>
<dbReference type="InterPro" id="IPR011677">
    <property type="entry name" value="TCTN1-3_dom"/>
</dbReference>
<dbReference type="GO" id="GO:0060271">
    <property type="term" value="P:cilium assembly"/>
    <property type="evidence" value="ECO:0007669"/>
    <property type="project" value="TreeGrafter"/>
</dbReference>
<name>A0A8T0DC76_9TREM</name>
<dbReference type="PANTHER" id="PTHR14611:SF2">
    <property type="entry name" value="TECTONIC"/>
    <property type="match status" value="1"/>
</dbReference>
<sequence length="281" mass="30608">MYPKFPDLNFSTTTKLTAADFRSGAPGYLPNYPVRAGVLLDGTIHLNPVPIISARDRVDAGGMTFGWWAVPAGGPCELPLNPINQILTVRFDVDMHSVCLLKYNVSVSNGGNVTTCQALENRIIAVLNASTTNESTAPTHVAQWGNSEAQNPTEWLPIQLSEKKVNGSTTLPIKAGNRSCENIVIGQSIRIAYARTGDLANEQNQIIAVRKQWHRGSVKFVCGGRYCNPNNAKLEQTKPIITTIQFVDVTSISASETEHVSPIAYGSLIYPLYADYDATTR</sequence>
<dbReference type="OrthoDB" id="2104337at2759"/>
<gene>
    <name evidence="2" type="ORF">P879_08864</name>
</gene>
<organism evidence="2 3">
    <name type="scientific">Paragonimus westermani</name>
    <dbReference type="NCBI Taxonomy" id="34504"/>
    <lineage>
        <taxon>Eukaryota</taxon>
        <taxon>Metazoa</taxon>
        <taxon>Spiralia</taxon>
        <taxon>Lophotrochozoa</taxon>
        <taxon>Platyhelminthes</taxon>
        <taxon>Trematoda</taxon>
        <taxon>Digenea</taxon>
        <taxon>Plagiorchiida</taxon>
        <taxon>Troglotremata</taxon>
        <taxon>Troglotrematidae</taxon>
        <taxon>Paragonimus</taxon>
    </lineage>
</organism>
<dbReference type="EMBL" id="JTDF01008415">
    <property type="protein sequence ID" value="KAF8564544.1"/>
    <property type="molecule type" value="Genomic_DNA"/>
</dbReference>
<evidence type="ECO:0000313" key="2">
    <source>
        <dbReference type="EMBL" id="KAF8564544.1"/>
    </source>
</evidence>
<dbReference type="AlphaFoldDB" id="A0A8T0DC76"/>
<evidence type="ECO:0000259" key="1">
    <source>
        <dbReference type="Pfam" id="PF07773"/>
    </source>
</evidence>
<dbReference type="InterPro" id="IPR040354">
    <property type="entry name" value="TCTN1-3"/>
</dbReference>